<sequence length="158" mass="18537">MSSSFPLSDCHRPSDIRSERSFFCASIGTRFQQRRSVFLEKSARNMQCQIDQWIATPDRTTGKRSSGCAALFLLPPASPRRRCLFSRDRIQTHLHPPLLRYDLDTRRDLSCIPYTRISLNHRQTCNPGTSTLWDITEDPISHQEGTQPQQPEWWRRRY</sequence>
<reference evidence="2" key="1">
    <citation type="journal article" date="2017" name="Nat. Ecol. Evol.">
        <title>Genome expansion and lineage-specific genetic innovations in the forest pathogenic fungi Armillaria.</title>
        <authorList>
            <person name="Sipos G."/>
            <person name="Prasanna A.N."/>
            <person name="Walter M.C."/>
            <person name="O'Connor E."/>
            <person name="Balint B."/>
            <person name="Krizsan K."/>
            <person name="Kiss B."/>
            <person name="Hess J."/>
            <person name="Varga T."/>
            <person name="Slot J."/>
            <person name="Riley R."/>
            <person name="Boka B."/>
            <person name="Rigling D."/>
            <person name="Barry K."/>
            <person name="Lee J."/>
            <person name="Mihaltcheva S."/>
            <person name="LaButti K."/>
            <person name="Lipzen A."/>
            <person name="Waldron R."/>
            <person name="Moloney N.M."/>
            <person name="Sperisen C."/>
            <person name="Kredics L."/>
            <person name="Vagvoelgyi C."/>
            <person name="Patrignani A."/>
            <person name="Fitzpatrick D."/>
            <person name="Nagy I."/>
            <person name="Doyle S."/>
            <person name="Anderson J.B."/>
            <person name="Grigoriev I.V."/>
            <person name="Gueldener U."/>
            <person name="Muensterkoetter M."/>
            <person name="Nagy L.G."/>
        </authorList>
    </citation>
    <scope>NUCLEOTIDE SEQUENCE [LARGE SCALE GENOMIC DNA]</scope>
    <source>
        <strain evidence="2">Ar21-2</strain>
    </source>
</reference>
<proteinExistence type="predicted"/>
<organism evidence="1 2">
    <name type="scientific">Armillaria gallica</name>
    <name type="common">Bulbous honey fungus</name>
    <name type="synonym">Armillaria bulbosa</name>
    <dbReference type="NCBI Taxonomy" id="47427"/>
    <lineage>
        <taxon>Eukaryota</taxon>
        <taxon>Fungi</taxon>
        <taxon>Dikarya</taxon>
        <taxon>Basidiomycota</taxon>
        <taxon>Agaricomycotina</taxon>
        <taxon>Agaricomycetes</taxon>
        <taxon>Agaricomycetidae</taxon>
        <taxon>Agaricales</taxon>
        <taxon>Marasmiineae</taxon>
        <taxon>Physalacriaceae</taxon>
        <taxon>Armillaria</taxon>
    </lineage>
</organism>
<dbReference type="InParanoid" id="A0A2H3D329"/>
<dbReference type="Proteomes" id="UP000217790">
    <property type="component" value="Unassembled WGS sequence"/>
</dbReference>
<protein>
    <submittedName>
        <fullName evidence="1">Uncharacterized protein</fullName>
    </submittedName>
</protein>
<evidence type="ECO:0000313" key="1">
    <source>
        <dbReference type="EMBL" id="PBK83427.1"/>
    </source>
</evidence>
<evidence type="ECO:0000313" key="2">
    <source>
        <dbReference type="Proteomes" id="UP000217790"/>
    </source>
</evidence>
<dbReference type="AlphaFoldDB" id="A0A2H3D329"/>
<accession>A0A2H3D329</accession>
<keyword evidence="2" id="KW-1185">Reference proteome</keyword>
<name>A0A2H3D329_ARMGA</name>
<dbReference type="EMBL" id="KZ293706">
    <property type="protein sequence ID" value="PBK83427.1"/>
    <property type="molecule type" value="Genomic_DNA"/>
</dbReference>
<gene>
    <name evidence="1" type="ORF">ARMGADRAFT_669277</name>
</gene>